<evidence type="ECO:0000259" key="9">
    <source>
        <dbReference type="PROSITE" id="PS50835"/>
    </source>
</evidence>
<feature type="region of interest" description="Disordered" evidence="6">
    <location>
        <begin position="647"/>
        <end position="679"/>
    </location>
</feature>
<sequence length="771" mass="85697">MSVFIFILAILPGNTCLNLLPMIQPAPELNGIYNKPVSFNCTIPSTWESAQFMIEGELGYKLAVFKGHPCKVPLNRRGEYTLSCLGNTLTLGILQPEDKTIWQCAYYNSDKNYTGSTTLNLQPEIPSVTLQQDTYVITEGSDVTIPCEFIGAPISNVTWQRENQIIQWSKNEYHVFNLVLRNVSRNEAGNYTCSVTVDFKGIYTDSKTITLVVKYPPTLMPKNEITVKEYTPKVSIPCGILEDGFPRNYTTVLWQHFVGNTLIRNLTPTDPPTDEVNSTFTLVLKSVSLNDSGSYVCAIGNGVANLKGDLEQTTCVVLVVQGTPKVLRMKDGYHGEIGKQFSIIFQCVGQPDVPTLKIKSQNRDTGPMFNVSTMRDLVDITIYEILLSTNGTTVTMTFGVIKDWFNTTYELTAENSVGVSNHSFFVDSHDFPKRPFHIHFKKFESTALLEWKAETPDVDKQYEIIVKNISGMNKLVYRIQGTDSQVYQYRLTNLVQPSNIIQICTLNHLGRNCSTTFKMKTDIETGMLSQIEANQIPTSLILSLSIGLVVLLCAFVFCLIIICSRRKGFSPIKRRDTPFRRNSNELQRLTFGQENEDSFIREATSADNTYITPQCMNSRTGFSPSCQSTAECSAYASVDDISISKMSQPQDFGSSQHSGNIKPKTVMSENSTKGPDLPERATQASHLRYSGINGHAQGSGATSIDLPSSPPLLNGSATTCKPNTTISILDVPNGAQGGIENENGGYCEIKHQSNVKYSKKWRENGSHIKKM</sequence>
<evidence type="ECO:0000313" key="13">
    <source>
        <dbReference type="RefSeq" id="XP_022321313.1"/>
    </source>
</evidence>
<dbReference type="InterPro" id="IPR003598">
    <property type="entry name" value="Ig_sub2"/>
</dbReference>
<protein>
    <submittedName>
        <fullName evidence="11 12">Uncharacterized protein LOC111123338</fullName>
    </submittedName>
</protein>
<dbReference type="InterPro" id="IPR003599">
    <property type="entry name" value="Ig_sub"/>
</dbReference>
<dbReference type="AlphaFoldDB" id="A0A8B8CZS0"/>
<dbReference type="InterPro" id="IPR051275">
    <property type="entry name" value="Cell_adhesion_signaling"/>
</dbReference>
<feature type="region of interest" description="Disordered" evidence="6">
    <location>
        <begin position="695"/>
        <end position="714"/>
    </location>
</feature>
<feature type="chain" id="PRO_5044666213" evidence="8">
    <location>
        <begin position="17"/>
        <end position="771"/>
    </location>
</feature>
<keyword evidence="4" id="KW-0325">Glycoprotein</keyword>
<reference evidence="11 12" key="1">
    <citation type="submission" date="2025-04" db="UniProtKB">
        <authorList>
            <consortium name="RefSeq"/>
        </authorList>
    </citation>
    <scope>IDENTIFICATION</scope>
    <source>
        <tissue evidence="11 12">Whole sample</tissue>
    </source>
</reference>
<accession>A0A8B8CZS0</accession>
<evidence type="ECO:0000256" key="4">
    <source>
        <dbReference type="ARBA" id="ARBA00023180"/>
    </source>
</evidence>
<keyword evidence="7" id="KW-0812">Transmembrane</keyword>
<feature type="domain" description="Ig-like" evidence="9">
    <location>
        <begin position="126"/>
        <end position="210"/>
    </location>
</feature>
<keyword evidence="7" id="KW-1133">Transmembrane helix</keyword>
<evidence type="ECO:0000313" key="12">
    <source>
        <dbReference type="RefSeq" id="XP_022321312.1"/>
    </source>
</evidence>
<evidence type="ECO:0000313" key="10">
    <source>
        <dbReference type="Proteomes" id="UP000694844"/>
    </source>
</evidence>
<feature type="signal peptide" evidence="8">
    <location>
        <begin position="1"/>
        <end position="16"/>
    </location>
</feature>
<dbReference type="InterPro" id="IPR036179">
    <property type="entry name" value="Ig-like_dom_sf"/>
</dbReference>
<dbReference type="SUPFAM" id="SSF48726">
    <property type="entry name" value="Immunoglobulin"/>
    <property type="match status" value="2"/>
</dbReference>
<evidence type="ECO:0000256" key="1">
    <source>
        <dbReference type="ARBA" id="ARBA00004479"/>
    </source>
</evidence>
<feature type="transmembrane region" description="Helical" evidence="7">
    <location>
        <begin position="540"/>
        <end position="564"/>
    </location>
</feature>
<gene>
    <name evidence="11 12 13" type="primary">LOC111123338</name>
</gene>
<keyword evidence="10" id="KW-1185">Reference proteome</keyword>
<name>A0A8B8CZS0_CRAVI</name>
<dbReference type="GO" id="GO:0005886">
    <property type="term" value="C:plasma membrane"/>
    <property type="evidence" value="ECO:0007669"/>
    <property type="project" value="TreeGrafter"/>
</dbReference>
<dbReference type="OrthoDB" id="6112154at2759"/>
<evidence type="ECO:0000256" key="3">
    <source>
        <dbReference type="ARBA" id="ARBA00023157"/>
    </source>
</evidence>
<proteinExistence type="predicted"/>
<dbReference type="Pfam" id="PF13927">
    <property type="entry name" value="Ig_3"/>
    <property type="match status" value="1"/>
</dbReference>
<dbReference type="Proteomes" id="UP000694844">
    <property type="component" value="Chromosome 3"/>
</dbReference>
<feature type="domain" description="Ig-like" evidence="9">
    <location>
        <begin position="216"/>
        <end position="313"/>
    </location>
</feature>
<evidence type="ECO:0000256" key="7">
    <source>
        <dbReference type="SAM" id="Phobius"/>
    </source>
</evidence>
<dbReference type="GeneID" id="111123338"/>
<dbReference type="GO" id="GO:0005911">
    <property type="term" value="C:cell-cell junction"/>
    <property type="evidence" value="ECO:0007669"/>
    <property type="project" value="TreeGrafter"/>
</dbReference>
<evidence type="ECO:0000256" key="2">
    <source>
        <dbReference type="ARBA" id="ARBA00023136"/>
    </source>
</evidence>
<evidence type="ECO:0000313" key="11">
    <source>
        <dbReference type="RefSeq" id="XP_022321311.1"/>
    </source>
</evidence>
<feature type="compositionally biased region" description="Polar residues" evidence="6">
    <location>
        <begin position="647"/>
        <end position="659"/>
    </location>
</feature>
<dbReference type="GO" id="GO:0098609">
    <property type="term" value="P:cell-cell adhesion"/>
    <property type="evidence" value="ECO:0007669"/>
    <property type="project" value="TreeGrafter"/>
</dbReference>
<dbReference type="InterPro" id="IPR007110">
    <property type="entry name" value="Ig-like_dom"/>
</dbReference>
<comment type="subcellular location">
    <subcellularLocation>
        <location evidence="1">Membrane</location>
        <topology evidence="1">Single-pass type I membrane protein</topology>
    </subcellularLocation>
</comment>
<dbReference type="SMART" id="SM00408">
    <property type="entry name" value="IGc2"/>
    <property type="match status" value="1"/>
</dbReference>
<dbReference type="PANTHER" id="PTHR11640:SF155">
    <property type="entry name" value="IG-LIKE DOMAIN-CONTAINING PROTEIN"/>
    <property type="match status" value="1"/>
</dbReference>
<evidence type="ECO:0000256" key="5">
    <source>
        <dbReference type="ARBA" id="ARBA00023319"/>
    </source>
</evidence>
<keyword evidence="5" id="KW-0393">Immunoglobulin domain</keyword>
<keyword evidence="2 7" id="KW-0472">Membrane</keyword>
<dbReference type="RefSeq" id="XP_022321311.1">
    <property type="nucleotide sequence ID" value="XM_022465603.1"/>
</dbReference>
<evidence type="ECO:0000256" key="8">
    <source>
        <dbReference type="SAM" id="SignalP"/>
    </source>
</evidence>
<dbReference type="InterPro" id="IPR013783">
    <property type="entry name" value="Ig-like_fold"/>
</dbReference>
<dbReference type="SMART" id="SM00409">
    <property type="entry name" value="IG"/>
    <property type="match status" value="3"/>
</dbReference>
<dbReference type="PANTHER" id="PTHR11640">
    <property type="entry name" value="NEPHRIN"/>
    <property type="match status" value="1"/>
</dbReference>
<keyword evidence="3" id="KW-1015">Disulfide bond</keyword>
<dbReference type="GO" id="GO:0050839">
    <property type="term" value="F:cell adhesion molecule binding"/>
    <property type="evidence" value="ECO:0007669"/>
    <property type="project" value="TreeGrafter"/>
</dbReference>
<dbReference type="RefSeq" id="XP_022321313.1">
    <property type="nucleotide sequence ID" value="XM_022465605.1"/>
</dbReference>
<keyword evidence="8" id="KW-0732">Signal</keyword>
<dbReference type="KEGG" id="cvn:111123338"/>
<dbReference type="Gene3D" id="2.60.40.10">
    <property type="entry name" value="Immunoglobulins"/>
    <property type="match status" value="2"/>
</dbReference>
<dbReference type="PROSITE" id="PS50835">
    <property type="entry name" value="IG_LIKE"/>
    <property type="match status" value="2"/>
</dbReference>
<evidence type="ECO:0000256" key="6">
    <source>
        <dbReference type="SAM" id="MobiDB-lite"/>
    </source>
</evidence>
<dbReference type="RefSeq" id="XP_022321312.1">
    <property type="nucleotide sequence ID" value="XM_022465604.1"/>
</dbReference>
<organism evidence="10 13">
    <name type="scientific">Crassostrea virginica</name>
    <name type="common">Eastern oyster</name>
    <dbReference type="NCBI Taxonomy" id="6565"/>
    <lineage>
        <taxon>Eukaryota</taxon>
        <taxon>Metazoa</taxon>
        <taxon>Spiralia</taxon>
        <taxon>Lophotrochozoa</taxon>
        <taxon>Mollusca</taxon>
        <taxon>Bivalvia</taxon>
        <taxon>Autobranchia</taxon>
        <taxon>Pteriomorphia</taxon>
        <taxon>Ostreida</taxon>
        <taxon>Ostreoidea</taxon>
        <taxon>Ostreidae</taxon>
        <taxon>Crassostrea</taxon>
    </lineage>
</organism>